<dbReference type="EMBL" id="CAICTM010001143">
    <property type="protein sequence ID" value="CAB9520914.1"/>
    <property type="molecule type" value="Genomic_DNA"/>
</dbReference>
<accession>A0A9N8EIR9</accession>
<dbReference type="PANTHER" id="PTHR43081:SF1">
    <property type="entry name" value="ADENYLATE CYCLASE, TERMINAL-DIFFERENTIATION SPECIFIC"/>
    <property type="match status" value="1"/>
</dbReference>
<dbReference type="GO" id="GO:0009190">
    <property type="term" value="P:cyclic nucleotide biosynthetic process"/>
    <property type="evidence" value="ECO:0007669"/>
    <property type="project" value="InterPro"/>
</dbReference>
<dbReference type="InterPro" id="IPR013761">
    <property type="entry name" value="SAM/pointed_sf"/>
</dbReference>
<sequence length="364" mass="40067">MGSLPSRQLALSLSREEVATFVTSLGGNCGCFKPYARSFAENGVDGELLASLSTAEFIDAMDELNITHQGHRRVLCDAFEEVYVDFGSIDHSKLMDATRSTARLSCSDTICRSCAVRRVPDSDEASSIAKTLREESELLAMENQSLCQRISELEEQQETDGNYYRAPPTAGIVTIVSTDIQGSTALWEADERAMLQALRLHDQIMRKTMAEHYGYECETEGDAFIMAFHEPSHAIAFGLALQQNLHRASWSDKILRLTASSLSTNDGRRGLRVRICIHQGQVTTFANPVSGRLQYAGPAMKITKKLEGQAQGGQILTTLQTWRDATTHSAELHQRARVSLVDPSLMFPMDQGICSVQVVSADGL</sequence>
<dbReference type="SMART" id="SM00044">
    <property type="entry name" value="CYCc"/>
    <property type="match status" value="1"/>
</dbReference>
<dbReference type="PROSITE" id="PS50105">
    <property type="entry name" value="SAM_DOMAIN"/>
    <property type="match status" value="1"/>
</dbReference>
<evidence type="ECO:0000313" key="4">
    <source>
        <dbReference type="Proteomes" id="UP001153069"/>
    </source>
</evidence>
<dbReference type="SUPFAM" id="SSF47769">
    <property type="entry name" value="SAM/Pointed domain"/>
    <property type="match status" value="1"/>
</dbReference>
<evidence type="ECO:0000259" key="1">
    <source>
        <dbReference type="PROSITE" id="PS50105"/>
    </source>
</evidence>
<dbReference type="InterPro" id="IPR029787">
    <property type="entry name" value="Nucleotide_cyclase"/>
</dbReference>
<dbReference type="Gene3D" id="3.30.70.1230">
    <property type="entry name" value="Nucleotide cyclase"/>
    <property type="match status" value="1"/>
</dbReference>
<proteinExistence type="predicted"/>
<dbReference type="CDD" id="cd07302">
    <property type="entry name" value="CHD"/>
    <property type="match status" value="1"/>
</dbReference>
<evidence type="ECO:0000259" key="2">
    <source>
        <dbReference type="PROSITE" id="PS50125"/>
    </source>
</evidence>
<feature type="domain" description="Guanylate cyclase" evidence="2">
    <location>
        <begin position="174"/>
        <end position="307"/>
    </location>
</feature>
<dbReference type="Proteomes" id="UP001153069">
    <property type="component" value="Unassembled WGS sequence"/>
</dbReference>
<dbReference type="Pfam" id="PF00211">
    <property type="entry name" value="Guanylate_cyc"/>
    <property type="match status" value="1"/>
</dbReference>
<dbReference type="OrthoDB" id="2021138at2759"/>
<gene>
    <name evidence="3" type="ORF">SEMRO_1145_G246230.1</name>
</gene>
<dbReference type="InterPro" id="IPR001054">
    <property type="entry name" value="A/G_cyclase"/>
</dbReference>
<dbReference type="Gene3D" id="1.10.150.50">
    <property type="entry name" value="Transcription Factor, Ets-1"/>
    <property type="match status" value="1"/>
</dbReference>
<feature type="domain" description="SAM" evidence="1">
    <location>
        <begin position="13"/>
        <end position="85"/>
    </location>
</feature>
<dbReference type="SUPFAM" id="SSF55073">
    <property type="entry name" value="Nucleotide cyclase"/>
    <property type="match status" value="1"/>
</dbReference>
<dbReference type="InterPro" id="IPR050697">
    <property type="entry name" value="Adenylyl/Guanylyl_Cyclase_3/4"/>
</dbReference>
<protein>
    <submittedName>
        <fullName evidence="3">Adenylate cyclase</fullName>
    </submittedName>
</protein>
<name>A0A9N8EIR9_9STRA</name>
<dbReference type="PROSITE" id="PS50125">
    <property type="entry name" value="GUANYLATE_CYCLASE_2"/>
    <property type="match status" value="1"/>
</dbReference>
<dbReference type="PANTHER" id="PTHR43081">
    <property type="entry name" value="ADENYLATE CYCLASE, TERMINAL-DIFFERENTIATION SPECIFIC-RELATED"/>
    <property type="match status" value="1"/>
</dbReference>
<dbReference type="AlphaFoldDB" id="A0A9N8EIR9"/>
<keyword evidence="4" id="KW-1185">Reference proteome</keyword>
<reference evidence="3" key="1">
    <citation type="submission" date="2020-06" db="EMBL/GenBank/DDBJ databases">
        <authorList>
            <consortium name="Plant Systems Biology data submission"/>
        </authorList>
    </citation>
    <scope>NUCLEOTIDE SEQUENCE</scope>
    <source>
        <strain evidence="3">D6</strain>
    </source>
</reference>
<comment type="caution">
    <text evidence="3">The sequence shown here is derived from an EMBL/GenBank/DDBJ whole genome shotgun (WGS) entry which is preliminary data.</text>
</comment>
<evidence type="ECO:0000313" key="3">
    <source>
        <dbReference type="EMBL" id="CAB9520914.1"/>
    </source>
</evidence>
<organism evidence="3 4">
    <name type="scientific">Seminavis robusta</name>
    <dbReference type="NCBI Taxonomy" id="568900"/>
    <lineage>
        <taxon>Eukaryota</taxon>
        <taxon>Sar</taxon>
        <taxon>Stramenopiles</taxon>
        <taxon>Ochrophyta</taxon>
        <taxon>Bacillariophyta</taxon>
        <taxon>Bacillariophyceae</taxon>
        <taxon>Bacillariophycidae</taxon>
        <taxon>Naviculales</taxon>
        <taxon>Naviculaceae</taxon>
        <taxon>Seminavis</taxon>
    </lineage>
</organism>
<dbReference type="InterPro" id="IPR001660">
    <property type="entry name" value="SAM"/>
</dbReference>
<dbReference type="CDD" id="cd09487">
    <property type="entry name" value="SAM_superfamily"/>
    <property type="match status" value="1"/>
</dbReference>
<dbReference type="GO" id="GO:0035556">
    <property type="term" value="P:intracellular signal transduction"/>
    <property type="evidence" value="ECO:0007669"/>
    <property type="project" value="InterPro"/>
</dbReference>